<feature type="transmembrane region" description="Helical" evidence="10">
    <location>
        <begin position="556"/>
        <end position="574"/>
    </location>
</feature>
<keyword evidence="8 10" id="KW-0472">Membrane</keyword>
<evidence type="ECO:0000256" key="2">
    <source>
        <dbReference type="ARBA" id="ARBA00022475"/>
    </source>
</evidence>
<keyword evidence="6" id="KW-0408">Iron</keyword>
<feature type="domain" description="4Fe-4S ferredoxin-type" evidence="12">
    <location>
        <begin position="513"/>
        <end position="543"/>
    </location>
</feature>
<proteinExistence type="predicted"/>
<dbReference type="EMBL" id="CP002198">
    <property type="protein sequence ID" value="ADN12684.1"/>
    <property type="molecule type" value="Genomic_DNA"/>
</dbReference>
<dbReference type="eggNOG" id="COG0348">
    <property type="taxonomic scope" value="Bacteria"/>
</dbReference>
<dbReference type="AlphaFoldDB" id="E0UAE3"/>
<dbReference type="SUPFAM" id="SSF52540">
    <property type="entry name" value="P-loop containing nucleoside triphosphate hydrolases"/>
    <property type="match status" value="1"/>
</dbReference>
<dbReference type="InterPro" id="IPR002078">
    <property type="entry name" value="Sigma_54_int"/>
</dbReference>
<dbReference type="InterPro" id="IPR052378">
    <property type="entry name" value="NosR_regulator"/>
</dbReference>
<feature type="transmembrane region" description="Helical" evidence="10">
    <location>
        <begin position="391"/>
        <end position="409"/>
    </location>
</feature>
<keyword evidence="10" id="KW-0812">Transmembrane</keyword>
<dbReference type="PROSITE" id="PS50045">
    <property type="entry name" value="SIGMA54_INTERACT_4"/>
    <property type="match status" value="1"/>
</dbReference>
<evidence type="ECO:0000256" key="4">
    <source>
        <dbReference type="ARBA" id="ARBA00022741"/>
    </source>
</evidence>
<dbReference type="GO" id="GO:0005524">
    <property type="term" value="F:ATP binding"/>
    <property type="evidence" value="ECO:0007669"/>
    <property type="project" value="InterPro"/>
</dbReference>
<protein>
    <submittedName>
        <fullName evidence="13">Sigma 54 interacting domain protein</fullName>
    </submittedName>
</protein>
<dbReference type="HOGENOM" id="CLU_017386_0_0_3"/>
<gene>
    <name evidence="13" type="ordered locus">Cyan7822_0648</name>
</gene>
<comment type="subcellular location">
    <subcellularLocation>
        <location evidence="1">Cell membrane</location>
    </subcellularLocation>
</comment>
<feature type="transmembrane region" description="Helical" evidence="10">
    <location>
        <begin position="683"/>
        <end position="703"/>
    </location>
</feature>
<dbReference type="Pfam" id="PF14532">
    <property type="entry name" value="Sigma54_activ_2"/>
    <property type="match status" value="1"/>
</dbReference>
<keyword evidence="2" id="KW-1003">Cell membrane</keyword>
<dbReference type="InterPro" id="IPR017896">
    <property type="entry name" value="4Fe4S_Fe-S-bd"/>
</dbReference>
<dbReference type="GO" id="GO:0051536">
    <property type="term" value="F:iron-sulfur cluster binding"/>
    <property type="evidence" value="ECO:0007669"/>
    <property type="project" value="UniProtKB-KW"/>
</dbReference>
<dbReference type="GO" id="GO:0005886">
    <property type="term" value="C:plasma membrane"/>
    <property type="evidence" value="ECO:0007669"/>
    <property type="project" value="UniProtKB-SubCell"/>
</dbReference>
<dbReference type="PANTHER" id="PTHR30224">
    <property type="entry name" value="ELECTRON TRANSPORT PROTEIN"/>
    <property type="match status" value="1"/>
</dbReference>
<dbReference type="Pfam" id="PF25601">
    <property type="entry name" value="AAA_lid_14"/>
    <property type="match status" value="1"/>
</dbReference>
<dbReference type="InterPro" id="IPR058031">
    <property type="entry name" value="AAA_lid_NorR"/>
</dbReference>
<name>E0UAE3_GLOV7</name>
<dbReference type="OrthoDB" id="9771372at2"/>
<dbReference type="Proteomes" id="UP000008206">
    <property type="component" value="Chromosome"/>
</dbReference>
<dbReference type="PROSITE" id="PS00198">
    <property type="entry name" value="4FE4S_FER_1"/>
    <property type="match status" value="1"/>
</dbReference>
<evidence type="ECO:0000256" key="7">
    <source>
        <dbReference type="ARBA" id="ARBA00023014"/>
    </source>
</evidence>
<evidence type="ECO:0000313" key="13">
    <source>
        <dbReference type="EMBL" id="ADN12684.1"/>
    </source>
</evidence>
<keyword evidence="10" id="KW-1133">Transmembrane helix</keyword>
<evidence type="ECO:0000256" key="6">
    <source>
        <dbReference type="ARBA" id="ARBA00023004"/>
    </source>
</evidence>
<feature type="transmembrane region" description="Helical" evidence="10">
    <location>
        <begin position="626"/>
        <end position="649"/>
    </location>
</feature>
<keyword evidence="14" id="KW-1185">Reference proteome</keyword>
<dbReference type="KEGG" id="cyj:Cyan7822_0648"/>
<evidence type="ECO:0000256" key="3">
    <source>
        <dbReference type="ARBA" id="ARBA00022723"/>
    </source>
</evidence>
<dbReference type="CDD" id="cd00009">
    <property type="entry name" value="AAA"/>
    <property type="match status" value="1"/>
</dbReference>
<dbReference type="eggNOG" id="COG1221">
    <property type="taxonomic scope" value="Bacteria"/>
</dbReference>
<evidence type="ECO:0000259" key="12">
    <source>
        <dbReference type="PROSITE" id="PS51379"/>
    </source>
</evidence>
<dbReference type="PANTHER" id="PTHR30224:SF4">
    <property type="entry name" value="ELECTRON TRANSPORT PROTEIN YCCM-RELATED"/>
    <property type="match status" value="1"/>
</dbReference>
<feature type="transmembrane region" description="Helical" evidence="10">
    <location>
        <begin position="715"/>
        <end position="732"/>
    </location>
</feature>
<accession>E0UAE3</accession>
<feature type="transmembrane region" description="Helical" evidence="10">
    <location>
        <begin position="594"/>
        <end position="614"/>
    </location>
</feature>
<dbReference type="STRING" id="497965.Cyan7822_0648"/>
<evidence type="ECO:0000256" key="8">
    <source>
        <dbReference type="ARBA" id="ARBA00023136"/>
    </source>
</evidence>
<feature type="transmembrane region" description="Helical" evidence="10">
    <location>
        <begin position="421"/>
        <end position="440"/>
    </location>
</feature>
<dbReference type="PROSITE" id="PS51379">
    <property type="entry name" value="4FE4S_FER_2"/>
    <property type="match status" value="1"/>
</dbReference>
<feature type="transmembrane region" description="Helical" evidence="10">
    <location>
        <begin position="303"/>
        <end position="326"/>
    </location>
</feature>
<feature type="region of interest" description="Disordered" evidence="9">
    <location>
        <begin position="1"/>
        <end position="23"/>
    </location>
</feature>
<evidence type="ECO:0000256" key="5">
    <source>
        <dbReference type="ARBA" id="ARBA00022840"/>
    </source>
</evidence>
<keyword evidence="4" id="KW-0547">Nucleotide-binding</keyword>
<sequence length="734" mass="83729">MNGHINQSQLTNPTQKNIKNSQNRSSLSEQFVQEIVLAPSCPYLEDLHPYIKPIPVHETLLGNSKISQKLAAQVQEALTDLKPILLQGPPGSGKTFIAGFIHAHSAIQKGLFIEFNLSNLLQNRAESLKLDILWIIEHLNQHLGRGTVLFDNVHLLPEADQVRLLEAITSEQVSPSIRFVLASAKPLSAGKFNIHQIKLFCLAQRKKDLVEFADYFLKKYCQERGRSLLSLSQAGLRRLMSYNYSENLGELEIILKRAVIMTQKEQTVIPEQVLWSVQSPKNTFRIDLLNQIPILRRFFLSQWWVQPFWLLMMAVFIPVVILGLVGPQERENSLTLNLFWAWWWPFYLLLFPLVGRLWCSVCPFMITGEWLRKISWRLFHYRLKPWPKKWLNRWGAWLLWAGFVLIYLWEKLWNLPHRAYLSAWLLLIITAGAVGFSLIYERRLWCRYLCPIGGMNGMFAKLSVLELRSIEHICGNLCSAKSCQKANGAVPASFPEAFANEGQASQGCPVYSIPAQLQDNRDCVLCMSCLKTCPNRSVQLNLRFPAVDLWENNQGFWAEAALLLLLLGGVLMHHSRVFLGWFGWGDLPLDSEHLLLALPSVLGLLSLPAIAIYLTHRLSVWIDPEMPDFLTVVYAYLPLTLVANLVYYIPTIIQESGQFLPVMARSFGFSGVGLPSLVFSTDVSNFLVGIVLLTFVPFSVFPLLKITQRPWSKNIPHLVLMLGFLGLFWQLMLN</sequence>
<feature type="domain" description="Sigma-54 factor interaction" evidence="11">
    <location>
        <begin position="60"/>
        <end position="260"/>
    </location>
</feature>
<dbReference type="InterPro" id="IPR017900">
    <property type="entry name" value="4Fe4S_Fe_S_CS"/>
</dbReference>
<dbReference type="RefSeq" id="WP_013320794.1">
    <property type="nucleotide sequence ID" value="NC_014501.1"/>
</dbReference>
<dbReference type="GO" id="GO:0046872">
    <property type="term" value="F:metal ion binding"/>
    <property type="evidence" value="ECO:0007669"/>
    <property type="project" value="UniProtKB-KW"/>
</dbReference>
<keyword evidence="3" id="KW-0479">Metal-binding</keyword>
<feature type="transmembrane region" description="Helical" evidence="10">
    <location>
        <begin position="346"/>
        <end position="371"/>
    </location>
</feature>
<evidence type="ECO:0000256" key="9">
    <source>
        <dbReference type="SAM" id="MobiDB-lite"/>
    </source>
</evidence>
<dbReference type="Pfam" id="PF12801">
    <property type="entry name" value="Fer4_5"/>
    <property type="match status" value="2"/>
</dbReference>
<dbReference type="Gene3D" id="3.40.50.300">
    <property type="entry name" value="P-loop containing nucleotide triphosphate hydrolases"/>
    <property type="match status" value="1"/>
</dbReference>
<reference evidence="14" key="1">
    <citation type="journal article" date="2011" name="MBio">
        <title>Novel metabolic attributes of the genus Cyanothece, comprising a group of unicellular nitrogen-fixing Cyanobacteria.</title>
        <authorList>
            <person name="Bandyopadhyay A."/>
            <person name="Elvitigala T."/>
            <person name="Welsh E."/>
            <person name="Stockel J."/>
            <person name="Liberton M."/>
            <person name="Min H."/>
            <person name="Sherman L.A."/>
            <person name="Pakrasi H.B."/>
        </authorList>
    </citation>
    <scope>NUCLEOTIDE SEQUENCE [LARGE SCALE GENOMIC DNA]</scope>
    <source>
        <strain evidence="14">PCC 7822</strain>
    </source>
</reference>
<dbReference type="GO" id="GO:0006355">
    <property type="term" value="P:regulation of DNA-templated transcription"/>
    <property type="evidence" value="ECO:0007669"/>
    <property type="project" value="InterPro"/>
</dbReference>
<keyword evidence="7" id="KW-0411">Iron-sulfur</keyword>
<evidence type="ECO:0000256" key="1">
    <source>
        <dbReference type="ARBA" id="ARBA00004236"/>
    </source>
</evidence>
<keyword evidence="5" id="KW-0067">ATP-binding</keyword>
<evidence type="ECO:0000313" key="14">
    <source>
        <dbReference type="Proteomes" id="UP000008206"/>
    </source>
</evidence>
<dbReference type="Gene3D" id="1.10.8.60">
    <property type="match status" value="1"/>
</dbReference>
<evidence type="ECO:0000259" key="11">
    <source>
        <dbReference type="PROSITE" id="PS50045"/>
    </source>
</evidence>
<evidence type="ECO:0000256" key="10">
    <source>
        <dbReference type="SAM" id="Phobius"/>
    </source>
</evidence>
<organism evidence="13 14">
    <name type="scientific">Gloeothece verrucosa (strain PCC 7822)</name>
    <name type="common">Cyanothece sp. (strain PCC 7822)</name>
    <dbReference type="NCBI Taxonomy" id="497965"/>
    <lineage>
        <taxon>Bacteria</taxon>
        <taxon>Bacillati</taxon>
        <taxon>Cyanobacteriota</taxon>
        <taxon>Cyanophyceae</taxon>
        <taxon>Oscillatoriophycideae</taxon>
        <taxon>Chroococcales</taxon>
        <taxon>Aphanothecaceae</taxon>
        <taxon>Gloeothece</taxon>
        <taxon>Gloeothece verrucosa</taxon>
    </lineage>
</organism>
<dbReference type="InterPro" id="IPR027417">
    <property type="entry name" value="P-loop_NTPase"/>
</dbReference>